<evidence type="ECO:0000313" key="2">
    <source>
        <dbReference type="EMBL" id="GFH44735.1"/>
    </source>
</evidence>
<dbReference type="Proteomes" id="UP001054902">
    <property type="component" value="Unassembled WGS sequence"/>
</dbReference>
<dbReference type="AlphaFoldDB" id="A0AAD3GZF9"/>
<dbReference type="EMBL" id="BLLK01000020">
    <property type="protein sequence ID" value="GFH44735.1"/>
    <property type="molecule type" value="Genomic_DNA"/>
</dbReference>
<name>A0AAD3GZF9_9STRA</name>
<evidence type="ECO:0000256" key="1">
    <source>
        <dbReference type="SAM" id="MobiDB-lite"/>
    </source>
</evidence>
<sequence>MYSQDMISYSQYGPFAEYVKDSMEAVKRILAANRNPQIASTKHDHKYDDKFLLSQLMTNIGLTAVCNAVDAMDESGGDALQKAASLASEQNKSVTLRFQAKEKCEFLSEEEKEEECPISTEETTQEKDGKGSVKNLFTKRKVFNKVKLFHWKATIEYEIYLFLGNDSSVDSETSQVLRRRVITTGSTQKGWKENPLGQGVLAHDPVDLNLTWLIKTMDNKDSSVEFNIDRSLDSCRTPRFNKESLEAEIFFDGIRRWSSSLRSFFVQKENYFVQKDDTEKDDVEARLEGINGKAVFVPVLPLFEQSEEKDEPMTEGTSQVMLSNNDVELFLKEQVNSLNEAIKNLKDMYSYRDVKDTSGGSHTNPIGLSEAVLVLISLHVVSIADTWTRSIVHIEEMLMQQLNDAIGKRIAVSDLDEFVRFHNKRFFNETYAAEDFCYAVRRGNHYPDGLLSIEEGGSGNNAMTFTRRLSKRPMFIPINSATSIKFEGDLYAHAWMLQRYEKSPLSFNIIARARQFSSFLLVLGKISGSNEFLPENAIILQNKDEINIPLLLDELPSAQEFKDAIESLSPEQQAFAKAFRGMKLSSSVFGVSVIQLKPQLEVLLGLPDESLTKEVELTQDLMKLFVEYQIPSDLLSYDGIVDASPLEKVAKVKEHVNHIKKMIEKAKESELENAKQEAQMGLYAGGAIDDVEEEEASYGFRTAAFGCATAYAPPPTPIALASAAPGRRLMKKSKARCAAPKMMMKSQMVSDQVYGGERSEPTTEVEGTNEAGKGNNRDSMNQSEDNVLLDLDSGVSDFSAIPKALDSAFEKYTDDEKYGGTLRNVTLKTSQTWTKKTKPNILRPEEKLVIGSDLQKVERDRAYDLLDALSKSGALEIQTGELHMVVASCHSFEKSLVNTIIQDNINPIEKIERSNLIAASTIHGVEYQALLQNERDLKRLKY</sequence>
<comment type="caution">
    <text evidence="2">The sequence shown here is derived from an EMBL/GenBank/DDBJ whole genome shotgun (WGS) entry which is preliminary data.</text>
</comment>
<evidence type="ECO:0000313" key="3">
    <source>
        <dbReference type="Proteomes" id="UP001054902"/>
    </source>
</evidence>
<keyword evidence="3" id="KW-1185">Reference proteome</keyword>
<accession>A0AAD3GZF9</accession>
<organism evidence="2 3">
    <name type="scientific">Chaetoceros tenuissimus</name>
    <dbReference type="NCBI Taxonomy" id="426638"/>
    <lineage>
        <taxon>Eukaryota</taxon>
        <taxon>Sar</taxon>
        <taxon>Stramenopiles</taxon>
        <taxon>Ochrophyta</taxon>
        <taxon>Bacillariophyta</taxon>
        <taxon>Coscinodiscophyceae</taxon>
        <taxon>Chaetocerotophycidae</taxon>
        <taxon>Chaetocerotales</taxon>
        <taxon>Chaetocerotaceae</taxon>
        <taxon>Chaetoceros</taxon>
    </lineage>
</organism>
<reference evidence="2 3" key="1">
    <citation type="journal article" date="2021" name="Sci. Rep.">
        <title>The genome of the diatom Chaetoceros tenuissimus carries an ancient integrated fragment of an extant virus.</title>
        <authorList>
            <person name="Hongo Y."/>
            <person name="Kimura K."/>
            <person name="Takaki Y."/>
            <person name="Yoshida Y."/>
            <person name="Baba S."/>
            <person name="Kobayashi G."/>
            <person name="Nagasaki K."/>
            <person name="Hano T."/>
            <person name="Tomaru Y."/>
        </authorList>
    </citation>
    <scope>NUCLEOTIDE SEQUENCE [LARGE SCALE GENOMIC DNA]</scope>
    <source>
        <strain evidence="2 3">NIES-3715</strain>
    </source>
</reference>
<feature type="region of interest" description="Disordered" evidence="1">
    <location>
        <begin position="750"/>
        <end position="782"/>
    </location>
</feature>
<gene>
    <name evidence="2" type="ORF">CTEN210_01209</name>
</gene>
<proteinExistence type="predicted"/>
<protein>
    <submittedName>
        <fullName evidence="2">Uncharacterized protein</fullName>
    </submittedName>
</protein>